<keyword evidence="3" id="KW-0175">Coiled coil</keyword>
<dbReference type="PROSITE" id="PS00107">
    <property type="entry name" value="PROTEIN_KINASE_ATP"/>
    <property type="match status" value="1"/>
</dbReference>
<dbReference type="InterPro" id="IPR011009">
    <property type="entry name" value="Kinase-like_dom_sf"/>
</dbReference>
<evidence type="ECO:0000256" key="4">
    <source>
        <dbReference type="SAM" id="MobiDB-lite"/>
    </source>
</evidence>
<dbReference type="SUPFAM" id="SSF56112">
    <property type="entry name" value="Protein kinase-like (PK-like)"/>
    <property type="match status" value="1"/>
</dbReference>
<dbReference type="Pfam" id="PF00069">
    <property type="entry name" value="Pkinase"/>
    <property type="match status" value="1"/>
</dbReference>
<accession>A0A8J8NFJ6</accession>
<keyword evidence="2" id="KW-0547">Nucleotide-binding</keyword>
<organism evidence="6 7">
    <name type="scientific">Halteria grandinella</name>
    <dbReference type="NCBI Taxonomy" id="5974"/>
    <lineage>
        <taxon>Eukaryota</taxon>
        <taxon>Sar</taxon>
        <taxon>Alveolata</taxon>
        <taxon>Ciliophora</taxon>
        <taxon>Intramacronucleata</taxon>
        <taxon>Spirotrichea</taxon>
        <taxon>Stichotrichia</taxon>
        <taxon>Sporadotrichida</taxon>
        <taxon>Halteriidae</taxon>
        <taxon>Halteria</taxon>
    </lineage>
</organism>
<dbReference type="InterPro" id="IPR000719">
    <property type="entry name" value="Prot_kinase_dom"/>
</dbReference>
<gene>
    <name evidence="6" type="ORF">FGO68_gene402</name>
</gene>
<feature type="domain" description="Protein kinase" evidence="5">
    <location>
        <begin position="22"/>
        <end position="364"/>
    </location>
</feature>
<feature type="compositionally biased region" description="Basic and acidic residues" evidence="4">
    <location>
        <begin position="585"/>
        <end position="597"/>
    </location>
</feature>
<name>A0A8J8NFJ6_HALGN</name>
<keyword evidence="7" id="KW-1185">Reference proteome</keyword>
<dbReference type="InterPro" id="IPR050235">
    <property type="entry name" value="CK1_Ser-Thr_kinase"/>
</dbReference>
<feature type="coiled-coil region" evidence="3">
    <location>
        <begin position="424"/>
        <end position="492"/>
    </location>
</feature>
<dbReference type="GO" id="GO:0004672">
    <property type="term" value="F:protein kinase activity"/>
    <property type="evidence" value="ECO:0007669"/>
    <property type="project" value="InterPro"/>
</dbReference>
<evidence type="ECO:0000256" key="3">
    <source>
        <dbReference type="SAM" id="Coils"/>
    </source>
</evidence>
<dbReference type="OrthoDB" id="5979581at2759"/>
<dbReference type="Gene3D" id="1.10.510.10">
    <property type="entry name" value="Transferase(Phosphotransferase) domain 1"/>
    <property type="match status" value="1"/>
</dbReference>
<dbReference type="InterPro" id="IPR017441">
    <property type="entry name" value="Protein_kinase_ATP_BS"/>
</dbReference>
<evidence type="ECO:0000313" key="6">
    <source>
        <dbReference type="EMBL" id="TNV73739.1"/>
    </source>
</evidence>
<dbReference type="PANTHER" id="PTHR11909">
    <property type="entry name" value="CASEIN KINASE-RELATED"/>
    <property type="match status" value="1"/>
</dbReference>
<feature type="binding site" evidence="2">
    <location>
        <position position="52"/>
    </location>
    <ligand>
        <name>ATP</name>
        <dbReference type="ChEBI" id="CHEBI:30616"/>
    </ligand>
</feature>
<dbReference type="EMBL" id="RRYP01018192">
    <property type="protein sequence ID" value="TNV73739.1"/>
    <property type="molecule type" value="Genomic_DNA"/>
</dbReference>
<reference evidence="6" key="1">
    <citation type="submission" date="2019-06" db="EMBL/GenBank/DDBJ databases">
        <authorList>
            <person name="Zheng W."/>
        </authorList>
    </citation>
    <scope>NUCLEOTIDE SEQUENCE</scope>
    <source>
        <strain evidence="6">QDHG01</strain>
    </source>
</reference>
<keyword evidence="2" id="KW-0067">ATP-binding</keyword>
<dbReference type="Proteomes" id="UP000785679">
    <property type="component" value="Unassembled WGS sequence"/>
</dbReference>
<evidence type="ECO:0000313" key="7">
    <source>
        <dbReference type="Proteomes" id="UP000785679"/>
    </source>
</evidence>
<evidence type="ECO:0000256" key="2">
    <source>
        <dbReference type="PROSITE-ProRule" id="PRU10141"/>
    </source>
</evidence>
<dbReference type="SMART" id="SM00220">
    <property type="entry name" value="S_TKc"/>
    <property type="match status" value="1"/>
</dbReference>
<feature type="region of interest" description="Disordered" evidence="4">
    <location>
        <begin position="585"/>
        <end position="607"/>
    </location>
</feature>
<evidence type="ECO:0000256" key="1">
    <source>
        <dbReference type="ARBA" id="ARBA00023860"/>
    </source>
</evidence>
<comment type="caution">
    <text evidence="6">The sequence shown here is derived from an EMBL/GenBank/DDBJ whole genome shotgun (WGS) entry which is preliminary data.</text>
</comment>
<evidence type="ECO:0000259" key="5">
    <source>
        <dbReference type="PROSITE" id="PS50011"/>
    </source>
</evidence>
<dbReference type="GO" id="GO:0005524">
    <property type="term" value="F:ATP binding"/>
    <property type="evidence" value="ECO:0007669"/>
    <property type="project" value="UniProtKB-UniRule"/>
</dbReference>
<protein>
    <recommendedName>
        <fullName evidence="1">Casein kinase I</fullName>
    </recommendedName>
</protein>
<proteinExistence type="predicted"/>
<dbReference type="PROSITE" id="PS50011">
    <property type="entry name" value="PROTEIN_KINASE_DOM"/>
    <property type="match status" value="1"/>
</dbReference>
<dbReference type="AlphaFoldDB" id="A0A8J8NFJ6"/>
<sequence>MEPSSVQPFQPPQQLTFLKHTYTLHSLLGQGAFGLVYLYHSPDATPSRLAVKYDSGTHNTITKESYYLEKMTKLGLRHIPRYYGSQYFKGAPNLIMQYVEYSVQEYIEKMCGKAERLTLGQVCEQMLEALQEMHEARFLHQDVKPDNFRVTEDNRVVVLDFGIINEYKRSGRHKEKGKYGFNGTPMFGSINALEGHTQSRRDDIECLGYAIMTFIDSKAIPWANMETQRDILKSKLDFLKSGKTVPPKFLTIQKYLRISTSLKYQEEPDYGEFRYLVENLEQGQNVYLSFQAEKVLKLIRDRYLDEAIKQELSHQHDSFCTRITDILFDREYKFQVQELCKKLIRNEQILMKQAEDCYEVHLRFYLELIAQESIQQRIEDERRFKIQLLEDSNFFAKEFLNDILKDETTICITNILVDEKKWSLKELNEKCFLIQSQLKSLERTLKQKTRDVQSLKTEQSNLIVSIDELKKQAELQQQIAIEKQKQEIEEQKLLQDYKEKIKLKDVVLKQCEAAIEKLLTYKPSIETLQSRFHDFSLSSKWKKDDVSSLMTSFEKTINPFKQLFYDSACALEFIKICMLEQNQQPKEESKSKEKDYHLPSNKSFPAAESYTNKEYDDNIIESSSLQQNFGRNIPKIIQRDPYTGNSQSAEIEVINTQSSMEESSQQSNGVNIPPKSRSKAHVIFSSFGRNIQKGLLFPVPRFPFQ</sequence>